<feature type="domain" description="HTH cro/C1-type" evidence="1">
    <location>
        <begin position="22"/>
        <end position="67"/>
    </location>
</feature>
<evidence type="ECO:0000313" key="2">
    <source>
        <dbReference type="EMBL" id="RAO02161.1"/>
    </source>
</evidence>
<evidence type="ECO:0000313" key="3">
    <source>
        <dbReference type="Proteomes" id="UP000248966"/>
    </source>
</evidence>
<comment type="caution">
    <text evidence="2">The sequence shown here is derived from an EMBL/GenBank/DDBJ whole genome shotgun (WGS) entry which is preliminary data.</text>
</comment>
<dbReference type="SMART" id="SM00530">
    <property type="entry name" value="HTH_XRE"/>
    <property type="match status" value="2"/>
</dbReference>
<dbReference type="CDD" id="cd00093">
    <property type="entry name" value="HTH_XRE"/>
    <property type="match status" value="2"/>
</dbReference>
<dbReference type="SUPFAM" id="SSF47413">
    <property type="entry name" value="lambda repressor-like DNA-binding domains"/>
    <property type="match status" value="1"/>
</dbReference>
<sequence length="449" mass="49699">MVEHLHHRPALLRWWRTEQSELSLEELARSIGVSPATMHNWETGQTDGPSLQQLAMLDDRLGQGEVLHGLVVALRTPDAHDATPRWWRNFQGESRPCWAWLRVAGTQLGVARIDAGPFRLDCVVPAGDGVFVQAYAFASNPAVTVELDRAGWVDFGYGVLPADIGTDIVDAVNFAIIGPRDSPDHALAEASRAWLPSKFGQDRWFDTMKRRFGQRVEVARHAMSAAVKAAVSTGVDVSSTDASRDAVPRHWGGDRYRRLRVARGLSLSELAQLASEQDLGLPVVTKDHLHRLEHGSTPRVPQLVERLDTALGADGRTCTVEVTSVQNVDRGVEITFPSYWIGPIWVQFLQSGKPPEHRARLIWSPWHKNLKLCDGVVVTTRRSEPSNAPLRIDLTAGWSVRAGVGVHPRAVDVNEGWGLLSRDVAFDTLAHYFKVLEAAFRNSSDGTRT</sequence>
<dbReference type="Pfam" id="PF13560">
    <property type="entry name" value="HTH_31"/>
    <property type="match status" value="2"/>
</dbReference>
<dbReference type="InterPro" id="IPR010982">
    <property type="entry name" value="Lambda_DNA-bd_dom_sf"/>
</dbReference>
<dbReference type="GO" id="GO:0003677">
    <property type="term" value="F:DNA binding"/>
    <property type="evidence" value="ECO:0007669"/>
    <property type="project" value="InterPro"/>
</dbReference>
<dbReference type="AlphaFoldDB" id="A0A328N3T8"/>
<gene>
    <name evidence="2" type="ORF">LAH08_02387</name>
</gene>
<name>A0A328N3T8_9ACTN</name>
<evidence type="ECO:0000259" key="1">
    <source>
        <dbReference type="PROSITE" id="PS50943"/>
    </source>
</evidence>
<dbReference type="EMBL" id="PYAA01000013">
    <property type="protein sequence ID" value="RAO02161.1"/>
    <property type="molecule type" value="Genomic_DNA"/>
</dbReference>
<dbReference type="InterPro" id="IPR001387">
    <property type="entry name" value="Cro/C1-type_HTH"/>
</dbReference>
<proteinExistence type="predicted"/>
<dbReference type="Gene3D" id="1.10.260.40">
    <property type="entry name" value="lambda repressor-like DNA-binding domains"/>
    <property type="match status" value="2"/>
</dbReference>
<accession>A0A328N3T8</accession>
<protein>
    <recommendedName>
        <fullName evidence="1">HTH cro/C1-type domain-containing protein</fullName>
    </recommendedName>
</protein>
<dbReference type="Proteomes" id="UP000248966">
    <property type="component" value="Unassembled WGS sequence"/>
</dbReference>
<dbReference type="PROSITE" id="PS50943">
    <property type="entry name" value="HTH_CROC1"/>
    <property type="match status" value="1"/>
</dbReference>
<organism evidence="2 3">
    <name type="scientific">Micromonospora noduli</name>
    <dbReference type="NCBI Taxonomy" id="709876"/>
    <lineage>
        <taxon>Bacteria</taxon>
        <taxon>Bacillati</taxon>
        <taxon>Actinomycetota</taxon>
        <taxon>Actinomycetes</taxon>
        <taxon>Micromonosporales</taxon>
        <taxon>Micromonosporaceae</taxon>
        <taxon>Micromonospora</taxon>
    </lineage>
</organism>
<reference evidence="2 3" key="1">
    <citation type="submission" date="2018-03" db="EMBL/GenBank/DDBJ databases">
        <title>Defining the species Micromonospora saelicesensis and Micromonospora noduli under the framework of genomics.</title>
        <authorList>
            <person name="Riesco R."/>
            <person name="Trujillo M.E."/>
        </authorList>
    </citation>
    <scope>NUCLEOTIDE SEQUENCE [LARGE SCALE GENOMIC DNA]</scope>
    <source>
        <strain evidence="2 3">LAH08</strain>
    </source>
</reference>